<protein>
    <submittedName>
        <fullName evidence="9">Spore germination protein</fullName>
    </submittedName>
</protein>
<evidence type="ECO:0000256" key="6">
    <source>
        <dbReference type="ARBA" id="ARBA00022989"/>
    </source>
</evidence>
<evidence type="ECO:0000256" key="5">
    <source>
        <dbReference type="ARBA" id="ARBA00022692"/>
    </source>
</evidence>
<dbReference type="RefSeq" id="WP_216145938.1">
    <property type="nucleotide sequence ID" value="NZ_JAHLDV010000004.1"/>
</dbReference>
<dbReference type="NCBIfam" id="TIGR00912">
    <property type="entry name" value="2A0309"/>
    <property type="match status" value="1"/>
</dbReference>
<organism evidence="9 10">
    <name type="scientific">Clostridium frigoris</name>
    <dbReference type="NCBI Taxonomy" id="205327"/>
    <lineage>
        <taxon>Bacteria</taxon>
        <taxon>Bacillati</taxon>
        <taxon>Bacillota</taxon>
        <taxon>Clostridia</taxon>
        <taxon>Eubacteriales</taxon>
        <taxon>Clostridiaceae</taxon>
        <taxon>Clostridium</taxon>
    </lineage>
</organism>
<keyword evidence="5 8" id="KW-0812">Transmembrane</keyword>
<evidence type="ECO:0000313" key="10">
    <source>
        <dbReference type="Proteomes" id="UP000776252"/>
    </source>
</evidence>
<feature type="transmembrane region" description="Helical" evidence="8">
    <location>
        <begin position="12"/>
        <end position="33"/>
    </location>
</feature>
<proteinExistence type="inferred from homology"/>
<dbReference type="EMBL" id="JAHLDV010000004">
    <property type="protein sequence ID" value="MBU3158727.1"/>
    <property type="molecule type" value="Genomic_DNA"/>
</dbReference>
<gene>
    <name evidence="9" type="ORF">KPL37_02925</name>
</gene>
<keyword evidence="3" id="KW-0813">Transport</keyword>
<feature type="transmembrane region" description="Helical" evidence="8">
    <location>
        <begin position="277"/>
        <end position="297"/>
    </location>
</feature>
<dbReference type="InterPro" id="IPR004761">
    <property type="entry name" value="Spore_GerAB"/>
</dbReference>
<reference evidence="9 10" key="1">
    <citation type="submission" date="2021-06" db="EMBL/GenBank/DDBJ databases">
        <title>Clostridia strains as spoilage organisms.</title>
        <authorList>
            <person name="Wambui J."/>
            <person name="Stephan R."/>
            <person name="Stevens M.J.A."/>
        </authorList>
    </citation>
    <scope>NUCLEOTIDE SEQUENCE [LARGE SCALE GENOMIC DNA]</scope>
    <source>
        <strain evidence="9 10">DSM 14204</strain>
    </source>
</reference>
<comment type="caution">
    <text evidence="9">The sequence shown here is derived from an EMBL/GenBank/DDBJ whole genome shotgun (WGS) entry which is preliminary data.</text>
</comment>
<comment type="similarity">
    <text evidence="2">Belongs to the amino acid-polyamine-organocation (APC) superfamily. Spore germination protein (SGP) (TC 2.A.3.9) family.</text>
</comment>
<keyword evidence="4" id="KW-0309">Germination</keyword>
<keyword evidence="6 8" id="KW-1133">Transmembrane helix</keyword>
<keyword evidence="7 8" id="KW-0472">Membrane</keyword>
<comment type="subcellular location">
    <subcellularLocation>
        <location evidence="1">Membrane</location>
        <topology evidence="1">Multi-pass membrane protein</topology>
    </subcellularLocation>
</comment>
<evidence type="ECO:0000256" key="7">
    <source>
        <dbReference type="ARBA" id="ARBA00023136"/>
    </source>
</evidence>
<name>A0ABS6BS98_9CLOT</name>
<sequence length="364" mass="41473">MERSASKKQKYLTVSQFALIIFGSIVGVGVLSLPNGVVKEAHQDGWISTLIGGIYPLYVVIIASYISKKFPKDNILILSKKYFGRIFGSFFNLIFASYFIFISSMVACYYSNLMRSYIVGFLTSFKLLAILFICIIYAASRGLKVIGRICEISFYVTIVLLLSPIIALRFPNMTNIYPVFGSGISSIAKGAIKSNYSYSGAEIILLIYPFLKEKKKMLKSSLISVTIAIAIYVWCVFITIYYLGPDIVNKCYWSFLVVTETITVSIINNFRYVFMTFWGLIAFKTISINAYASIYILKEFAHKIEIKKIYFLMYALFVYLAFRFGNEISRQKINDIVLPWYIIFNLVYMTAIAVFIFFKEGGKA</sequence>
<feature type="transmembrane region" description="Helical" evidence="8">
    <location>
        <begin position="223"/>
        <end position="244"/>
    </location>
</feature>
<evidence type="ECO:0000313" key="9">
    <source>
        <dbReference type="EMBL" id="MBU3158727.1"/>
    </source>
</evidence>
<dbReference type="Pfam" id="PF03845">
    <property type="entry name" value="Spore_permease"/>
    <property type="match status" value="1"/>
</dbReference>
<evidence type="ECO:0000256" key="8">
    <source>
        <dbReference type="SAM" id="Phobius"/>
    </source>
</evidence>
<feature type="transmembrane region" description="Helical" evidence="8">
    <location>
        <begin position="86"/>
        <end position="112"/>
    </location>
</feature>
<accession>A0ABS6BS98</accession>
<dbReference type="PANTHER" id="PTHR34975:SF2">
    <property type="entry name" value="SPORE GERMINATION PROTEIN A2"/>
    <property type="match status" value="1"/>
</dbReference>
<keyword evidence="10" id="KW-1185">Reference proteome</keyword>
<feature type="transmembrane region" description="Helical" evidence="8">
    <location>
        <begin position="45"/>
        <end position="66"/>
    </location>
</feature>
<feature type="transmembrane region" description="Helical" evidence="8">
    <location>
        <begin position="338"/>
        <end position="358"/>
    </location>
</feature>
<feature type="transmembrane region" description="Helical" evidence="8">
    <location>
        <begin position="309"/>
        <end position="326"/>
    </location>
</feature>
<evidence type="ECO:0000256" key="4">
    <source>
        <dbReference type="ARBA" id="ARBA00022544"/>
    </source>
</evidence>
<evidence type="ECO:0000256" key="2">
    <source>
        <dbReference type="ARBA" id="ARBA00007998"/>
    </source>
</evidence>
<feature type="transmembrane region" description="Helical" evidence="8">
    <location>
        <begin position="152"/>
        <end position="170"/>
    </location>
</feature>
<evidence type="ECO:0000256" key="1">
    <source>
        <dbReference type="ARBA" id="ARBA00004141"/>
    </source>
</evidence>
<evidence type="ECO:0000256" key="3">
    <source>
        <dbReference type="ARBA" id="ARBA00022448"/>
    </source>
</evidence>
<dbReference type="PANTHER" id="PTHR34975">
    <property type="entry name" value="SPORE GERMINATION PROTEIN A2"/>
    <property type="match status" value="1"/>
</dbReference>
<feature type="transmembrane region" description="Helical" evidence="8">
    <location>
        <begin position="118"/>
        <end position="140"/>
    </location>
</feature>
<dbReference type="Proteomes" id="UP000776252">
    <property type="component" value="Unassembled WGS sequence"/>
</dbReference>